<dbReference type="Proteomes" id="UP000051870">
    <property type="component" value="Unassembled WGS sequence"/>
</dbReference>
<organism evidence="1 2">
    <name type="scientific">Shimia thalassica</name>
    <dbReference type="NCBI Taxonomy" id="1715693"/>
    <lineage>
        <taxon>Bacteria</taxon>
        <taxon>Pseudomonadati</taxon>
        <taxon>Pseudomonadota</taxon>
        <taxon>Alphaproteobacteria</taxon>
        <taxon>Rhodobacterales</taxon>
        <taxon>Roseobacteraceae</taxon>
    </lineage>
</organism>
<evidence type="ECO:0000313" key="2">
    <source>
        <dbReference type="Proteomes" id="UP000051870"/>
    </source>
</evidence>
<dbReference type="EMBL" id="CYTW01000003">
    <property type="protein sequence ID" value="CUK05730.1"/>
    <property type="molecule type" value="Genomic_DNA"/>
</dbReference>
<proteinExistence type="predicted"/>
<gene>
    <name evidence="1" type="ORF">PH7735_02942</name>
</gene>
<keyword evidence="2" id="KW-1185">Reference proteome</keyword>
<evidence type="ECO:0008006" key="3">
    <source>
        <dbReference type="Google" id="ProtNLM"/>
    </source>
</evidence>
<accession>A0A0P1ILY8</accession>
<protein>
    <recommendedName>
        <fullName evidence="3">Glycine zipper family protein</fullName>
    </recommendedName>
</protein>
<name>A0A0P1ILY8_9RHOB</name>
<evidence type="ECO:0000313" key="1">
    <source>
        <dbReference type="EMBL" id="CUK05730.1"/>
    </source>
</evidence>
<dbReference type="RefSeq" id="WP_058312103.1">
    <property type="nucleotide sequence ID" value="NZ_CYTW01000003.1"/>
</dbReference>
<dbReference type="PROSITE" id="PS51257">
    <property type="entry name" value="PROKAR_LIPOPROTEIN"/>
    <property type="match status" value="1"/>
</dbReference>
<sequence length="123" mass="12135">MKTLFALMPVVALAACSGTGASHQPVLSTKSGPTYDADLSTCQSLAKSQPVMSPDTKTTLAKGATIGALVGLADDGVSSAEGLAAGAVAGLIGGGLSAEEDVRTARKAIVVQCLRDKGHPVVG</sequence>
<dbReference type="AlphaFoldDB" id="A0A0P1ILY8"/>
<dbReference type="STRING" id="1715693.PH7735_02942"/>
<reference evidence="2" key="1">
    <citation type="submission" date="2015-09" db="EMBL/GenBank/DDBJ databases">
        <authorList>
            <person name="Rodrigo-Torres Lidia"/>
            <person name="Arahal R.David."/>
        </authorList>
    </citation>
    <scope>NUCLEOTIDE SEQUENCE [LARGE SCALE GENOMIC DNA]</scope>
    <source>
        <strain evidence="2">CECT 7735</strain>
    </source>
</reference>
<dbReference type="GeneID" id="83881938"/>